<organism evidence="2 3">
    <name type="scientific">Polycladomyces zharkentensis</name>
    <dbReference type="NCBI Taxonomy" id="2807616"/>
    <lineage>
        <taxon>Bacteria</taxon>
        <taxon>Bacillati</taxon>
        <taxon>Bacillota</taxon>
        <taxon>Bacilli</taxon>
        <taxon>Bacillales</taxon>
        <taxon>Thermoactinomycetaceae</taxon>
        <taxon>Polycladomyces</taxon>
    </lineage>
</organism>
<name>A0ABS2WHI6_9BACL</name>
<evidence type="ECO:0000313" key="2">
    <source>
        <dbReference type="EMBL" id="MBN2908790.1"/>
    </source>
</evidence>
<dbReference type="RefSeq" id="WP_205493277.1">
    <property type="nucleotide sequence ID" value="NZ_JAFHAP010000005.1"/>
</dbReference>
<feature type="coiled-coil region" evidence="1">
    <location>
        <begin position="14"/>
        <end position="48"/>
    </location>
</feature>
<dbReference type="Proteomes" id="UP001177120">
    <property type="component" value="Unassembled WGS sequence"/>
</dbReference>
<proteinExistence type="predicted"/>
<sequence>MGPLTKLNRKSKNEILTQEEIKEQEENLLEFEEKMKKIEEVINQLRLTDSRDVESVIVMDANGRLRRKCAMEPNQNSDDGFFC</sequence>
<comment type="caution">
    <text evidence="2">The sequence shown here is derived from an EMBL/GenBank/DDBJ whole genome shotgun (WGS) entry which is preliminary data.</text>
</comment>
<dbReference type="EMBL" id="JAFHAP010000005">
    <property type="protein sequence ID" value="MBN2908790.1"/>
    <property type="molecule type" value="Genomic_DNA"/>
</dbReference>
<gene>
    <name evidence="2" type="ORF">JQC72_04540</name>
</gene>
<keyword evidence="1" id="KW-0175">Coiled coil</keyword>
<evidence type="ECO:0000313" key="3">
    <source>
        <dbReference type="Proteomes" id="UP001177120"/>
    </source>
</evidence>
<evidence type="ECO:0000256" key="1">
    <source>
        <dbReference type="SAM" id="Coils"/>
    </source>
</evidence>
<accession>A0ABS2WHI6</accession>
<reference evidence="2" key="1">
    <citation type="journal article" date="2024" name="Int. J. Syst. Evol. Microbiol.">
        <title>Polycladomyces zharkentensis sp. nov., a novel thermophilic cellulose- and starch-degrading member of the Bacillota from a geothermal aquifer in Kazakhstan.</title>
        <authorList>
            <person name="Mashzhan A."/>
            <person name="Kistaubayeva A."/>
            <person name="Javier-Lopez R."/>
            <person name="Bissenova U."/>
            <person name="Bissenbay A."/>
            <person name="Birkeland N.K."/>
        </authorList>
    </citation>
    <scope>NUCLEOTIDE SEQUENCE</scope>
    <source>
        <strain evidence="2">ZKZ2T</strain>
    </source>
</reference>
<keyword evidence="3" id="KW-1185">Reference proteome</keyword>
<protein>
    <submittedName>
        <fullName evidence="2">Uncharacterized protein</fullName>
    </submittedName>
</protein>